<feature type="transmembrane region" description="Helical" evidence="8">
    <location>
        <begin position="171"/>
        <end position="192"/>
    </location>
</feature>
<evidence type="ECO:0000256" key="7">
    <source>
        <dbReference type="ARBA" id="ARBA00023180"/>
    </source>
</evidence>
<evidence type="ECO:0000256" key="8">
    <source>
        <dbReference type="SAM" id="Phobius"/>
    </source>
</evidence>
<dbReference type="PANTHER" id="PTHR23344">
    <property type="entry name" value="GLYCEROPHOSPHORYL DIESTER PHOSPHODIESTERASE"/>
    <property type="match status" value="1"/>
</dbReference>
<keyword evidence="5 8" id="KW-1133">Transmembrane helix</keyword>
<dbReference type="GO" id="GO:0008889">
    <property type="term" value="F:glycerophosphodiester phosphodiesterase activity"/>
    <property type="evidence" value="ECO:0007669"/>
    <property type="project" value="TreeGrafter"/>
</dbReference>
<reference evidence="10" key="2">
    <citation type="submission" date="2025-08" db="UniProtKB">
        <authorList>
            <consortium name="Ensembl"/>
        </authorList>
    </citation>
    <scope>IDENTIFICATION</scope>
</reference>
<keyword evidence="11" id="KW-1185">Reference proteome</keyword>
<dbReference type="GeneTree" id="ENSGT00940000156251"/>
<evidence type="ECO:0000259" key="9">
    <source>
        <dbReference type="PROSITE" id="PS51704"/>
    </source>
</evidence>
<dbReference type="SUPFAM" id="SSF51695">
    <property type="entry name" value="PLC-like phosphodiesterases"/>
    <property type="match status" value="1"/>
</dbReference>
<evidence type="ECO:0000256" key="3">
    <source>
        <dbReference type="ARBA" id="ARBA00022692"/>
    </source>
</evidence>
<accession>A0A4W5PYS5</accession>
<name>A0A4W5PYS5_9TELE</name>
<dbReference type="GO" id="GO:0016020">
    <property type="term" value="C:membrane"/>
    <property type="evidence" value="ECO:0007669"/>
    <property type="project" value="UniProtKB-SubCell"/>
</dbReference>
<dbReference type="CDD" id="cd08574">
    <property type="entry name" value="GDPD_GDE_2_3_6"/>
    <property type="match status" value="1"/>
</dbReference>
<evidence type="ECO:0000313" key="10">
    <source>
        <dbReference type="Ensembl" id="ENSHHUP00000066745.1"/>
    </source>
</evidence>
<keyword evidence="3 8" id="KW-0812">Transmembrane</keyword>
<evidence type="ECO:0000256" key="6">
    <source>
        <dbReference type="ARBA" id="ARBA00023136"/>
    </source>
</evidence>
<evidence type="ECO:0000256" key="2">
    <source>
        <dbReference type="ARBA" id="ARBA00007277"/>
    </source>
</evidence>
<feature type="domain" description="GP-PDE" evidence="9">
    <location>
        <begin position="206"/>
        <end position="463"/>
    </location>
</feature>
<dbReference type="AlphaFoldDB" id="A0A4W5PYS5"/>
<dbReference type="Ensembl" id="ENSHHUT00000068996.1">
    <property type="protein sequence ID" value="ENSHHUP00000066745.1"/>
    <property type="gene ID" value="ENSHHUG00000039357.1"/>
</dbReference>
<dbReference type="PROSITE" id="PS51704">
    <property type="entry name" value="GP_PDE"/>
    <property type="match status" value="1"/>
</dbReference>
<reference evidence="10" key="3">
    <citation type="submission" date="2025-09" db="UniProtKB">
        <authorList>
            <consortium name="Ensembl"/>
        </authorList>
    </citation>
    <scope>IDENTIFICATION</scope>
</reference>
<dbReference type="Pfam" id="PF03009">
    <property type="entry name" value="GDPD"/>
    <property type="match status" value="1"/>
</dbReference>
<keyword evidence="6 8" id="KW-0472">Membrane</keyword>
<feature type="transmembrane region" description="Helical" evidence="8">
    <location>
        <begin position="102"/>
        <end position="121"/>
    </location>
</feature>
<evidence type="ECO:0000256" key="4">
    <source>
        <dbReference type="ARBA" id="ARBA00022801"/>
    </source>
</evidence>
<comment type="similarity">
    <text evidence="2">Belongs to the glycerophosphoryl diester phosphodiesterase family.</text>
</comment>
<comment type="subcellular location">
    <subcellularLocation>
        <location evidence="1">Membrane</location>
        <topology evidence="1">Multi-pass membrane protein</topology>
    </subcellularLocation>
</comment>
<dbReference type="InterPro" id="IPR030395">
    <property type="entry name" value="GP_PDE_dom"/>
</dbReference>
<dbReference type="Gene3D" id="3.20.20.190">
    <property type="entry name" value="Phosphatidylinositol (PI) phosphodiesterase"/>
    <property type="match status" value="1"/>
</dbReference>
<keyword evidence="7" id="KW-0325">Glycoprotein</keyword>
<evidence type="ECO:0000256" key="1">
    <source>
        <dbReference type="ARBA" id="ARBA00004141"/>
    </source>
</evidence>
<keyword evidence="4" id="KW-0378">Hydrolase</keyword>
<evidence type="ECO:0000313" key="11">
    <source>
        <dbReference type="Proteomes" id="UP000314982"/>
    </source>
</evidence>
<evidence type="ECO:0000256" key="5">
    <source>
        <dbReference type="ARBA" id="ARBA00022989"/>
    </source>
</evidence>
<reference evidence="11" key="1">
    <citation type="submission" date="2018-06" db="EMBL/GenBank/DDBJ databases">
        <title>Genome assembly of Danube salmon.</title>
        <authorList>
            <person name="Macqueen D.J."/>
            <person name="Gundappa M.K."/>
        </authorList>
    </citation>
    <scope>NUCLEOTIDE SEQUENCE [LARGE SCALE GENOMIC DNA]</scope>
</reference>
<dbReference type="Proteomes" id="UP000314982">
    <property type="component" value="Unassembled WGS sequence"/>
</dbReference>
<protein>
    <submittedName>
        <fullName evidence="10">Glycerophosphodiester phosphodiesterase domain containing 4</fullName>
    </submittedName>
</protein>
<feature type="transmembrane region" description="Helical" evidence="8">
    <location>
        <begin position="141"/>
        <end position="159"/>
    </location>
</feature>
<dbReference type="GO" id="GO:0006629">
    <property type="term" value="P:lipid metabolic process"/>
    <property type="evidence" value="ECO:0007669"/>
    <property type="project" value="InterPro"/>
</dbReference>
<dbReference type="InterPro" id="IPR017946">
    <property type="entry name" value="PLC-like_Pdiesterase_TIM-brl"/>
</dbReference>
<dbReference type="STRING" id="62062.ENSHHUP00000066745"/>
<sequence length="525" mass="58892">MTLIGGSHTHTHARHTNTCARHTHHPPMHASMYAQTHTHNTCTDCTKCMYCRFNFGTLGFWFPWSLVLLVVAAALFTYISLLLVLAVCLLSEGQRLYLHWSHKMGIVVTLAFAVSATAVLSEVWSKEWKTLLLSLQVTAPFLHVGGVLFMTLLSWPIAMHFFRMNKRGHQVCVLGVYLSVLFSLYLVPLAMYSPCIREAGTLGPKPTLLGHRGAPMLAPENTLMSFESAVEAGVDGLETDVTISADGVPFVMHDLTLQRTTNVEEVFPNRTHTPAALFTWSDVQLLNAGAWFLSWDPFGTASSLSPEQRALAANQTVPSLAEVLDVANRAGRTVLFDLRQPPHGHPYRDNYLNITLDLIRTHINSSQVLWLPSDQRGEIQQVDPELQQTAGQTSSIQELQDNHITTLNLHYSTMSLQHISKYRSVNISVNLYVVNQPWLYSLAWCSGASSVTTNNMLLRDIHTPLLLVVRHTLTPQEVGRTLFGEDRLVVMCVIPFHLVRFSHYYELSSQIKSNFICHIHMVSRC</sequence>
<dbReference type="PANTHER" id="PTHR23344:SF13">
    <property type="entry name" value="GLYCEROPHOSPHODIESTER PHOSPHODIESTERASE DOMAIN-CONTAINING PROTEIN 4"/>
    <property type="match status" value="1"/>
</dbReference>
<feature type="transmembrane region" description="Helical" evidence="8">
    <location>
        <begin position="64"/>
        <end position="90"/>
    </location>
</feature>
<organism evidence="10 11">
    <name type="scientific">Hucho hucho</name>
    <name type="common">huchen</name>
    <dbReference type="NCBI Taxonomy" id="62062"/>
    <lineage>
        <taxon>Eukaryota</taxon>
        <taxon>Metazoa</taxon>
        <taxon>Chordata</taxon>
        <taxon>Craniata</taxon>
        <taxon>Vertebrata</taxon>
        <taxon>Euteleostomi</taxon>
        <taxon>Actinopterygii</taxon>
        <taxon>Neopterygii</taxon>
        <taxon>Teleostei</taxon>
        <taxon>Protacanthopterygii</taxon>
        <taxon>Salmoniformes</taxon>
        <taxon>Salmonidae</taxon>
        <taxon>Salmoninae</taxon>
        <taxon>Hucho</taxon>
    </lineage>
</organism>
<proteinExistence type="inferred from homology"/>